<evidence type="ECO:0000256" key="3">
    <source>
        <dbReference type="PIRSR" id="PIRSR633697-1"/>
    </source>
</evidence>
<feature type="active site" evidence="3">
    <location>
        <position position="147"/>
    </location>
</feature>
<keyword evidence="5" id="KW-0732">Signal</keyword>
<keyword evidence="7" id="KW-1185">Reference proteome</keyword>
<evidence type="ECO:0000313" key="6">
    <source>
        <dbReference type="EnsemblPlants" id="OBART07G23090.1"/>
    </source>
</evidence>
<comment type="similarity">
    <text evidence="1 4">Belongs to the RNase T2 family.</text>
</comment>
<reference evidence="6" key="1">
    <citation type="journal article" date="2009" name="Rice">
        <title>De Novo Next Generation Sequencing of Plant Genomes.</title>
        <authorList>
            <person name="Rounsley S."/>
            <person name="Marri P.R."/>
            <person name="Yu Y."/>
            <person name="He R."/>
            <person name="Sisneros N."/>
            <person name="Goicoechea J.L."/>
            <person name="Lee S.J."/>
            <person name="Angelova A."/>
            <person name="Kudrna D."/>
            <person name="Luo M."/>
            <person name="Affourtit J."/>
            <person name="Desany B."/>
            <person name="Knight J."/>
            <person name="Niazi F."/>
            <person name="Egholm M."/>
            <person name="Wing R.A."/>
        </authorList>
    </citation>
    <scope>NUCLEOTIDE SEQUENCE [LARGE SCALE GENOMIC DNA]</scope>
    <source>
        <strain evidence="6">cv. IRGC 105608</strain>
    </source>
</reference>
<organism evidence="6">
    <name type="scientific">Oryza barthii</name>
    <dbReference type="NCBI Taxonomy" id="65489"/>
    <lineage>
        <taxon>Eukaryota</taxon>
        <taxon>Viridiplantae</taxon>
        <taxon>Streptophyta</taxon>
        <taxon>Embryophyta</taxon>
        <taxon>Tracheophyta</taxon>
        <taxon>Spermatophyta</taxon>
        <taxon>Magnoliopsida</taxon>
        <taxon>Liliopsida</taxon>
        <taxon>Poales</taxon>
        <taxon>Poaceae</taxon>
        <taxon>BOP clade</taxon>
        <taxon>Oryzoideae</taxon>
        <taxon>Oryzeae</taxon>
        <taxon>Oryzinae</taxon>
        <taxon>Oryza</taxon>
    </lineage>
</organism>
<dbReference type="GO" id="GO:0033897">
    <property type="term" value="F:ribonuclease T2 activity"/>
    <property type="evidence" value="ECO:0007669"/>
    <property type="project" value="InterPro"/>
</dbReference>
<evidence type="ECO:0000256" key="1">
    <source>
        <dbReference type="ARBA" id="ARBA00007469"/>
    </source>
</evidence>
<dbReference type="PaxDb" id="65489-OBART07G23090.1"/>
<evidence type="ECO:0000256" key="5">
    <source>
        <dbReference type="SAM" id="SignalP"/>
    </source>
</evidence>
<dbReference type="PANTHER" id="PTHR11240">
    <property type="entry name" value="RIBONUCLEASE T2"/>
    <property type="match status" value="1"/>
</dbReference>
<reference evidence="6" key="2">
    <citation type="submission" date="2015-03" db="UniProtKB">
        <authorList>
            <consortium name="EnsemblPlants"/>
        </authorList>
    </citation>
    <scope>IDENTIFICATION</scope>
</reference>
<dbReference type="PANTHER" id="PTHR11240:SF18">
    <property type="entry name" value="OS07G0630400 PROTEIN"/>
    <property type="match status" value="1"/>
</dbReference>
<keyword evidence="2" id="KW-1015">Disulfide bond</keyword>
<dbReference type="PROSITE" id="PS00531">
    <property type="entry name" value="RNASE_T2_2"/>
    <property type="match status" value="1"/>
</dbReference>
<protein>
    <submittedName>
        <fullName evidence="6">Uncharacterized protein</fullName>
    </submittedName>
</protein>
<dbReference type="InterPro" id="IPR033130">
    <property type="entry name" value="RNase_T2_His_AS_2"/>
</dbReference>
<dbReference type="eggNOG" id="KOG1642">
    <property type="taxonomic scope" value="Eukaryota"/>
</dbReference>
<proteinExistence type="inferred from homology"/>
<dbReference type="CDD" id="cd01061">
    <property type="entry name" value="RNase_T2_euk"/>
    <property type="match status" value="1"/>
</dbReference>
<dbReference type="GO" id="GO:0005576">
    <property type="term" value="C:extracellular region"/>
    <property type="evidence" value="ECO:0007669"/>
    <property type="project" value="TreeGrafter"/>
</dbReference>
<dbReference type="InterPro" id="IPR036430">
    <property type="entry name" value="RNase_T2-like_sf"/>
</dbReference>
<feature type="signal peptide" evidence="5">
    <location>
        <begin position="1"/>
        <end position="20"/>
    </location>
</feature>
<evidence type="ECO:0000256" key="2">
    <source>
        <dbReference type="ARBA" id="ARBA00023157"/>
    </source>
</evidence>
<feature type="active site" evidence="3">
    <location>
        <position position="58"/>
    </location>
</feature>
<dbReference type="GO" id="GO:0006401">
    <property type="term" value="P:RNA catabolic process"/>
    <property type="evidence" value="ECO:0007669"/>
    <property type="project" value="TreeGrafter"/>
</dbReference>
<dbReference type="AlphaFoldDB" id="A0A0D3GTV5"/>
<dbReference type="EnsemblPlants" id="OBART07G23090.1">
    <property type="protein sequence ID" value="OBART07G23090.1"/>
    <property type="gene ID" value="OBART07G23090"/>
</dbReference>
<dbReference type="InterPro" id="IPR033697">
    <property type="entry name" value="Ribonuclease_T2_eukaryotic"/>
</dbReference>
<feature type="chain" id="PRO_5002263519" evidence="5">
    <location>
        <begin position="21"/>
        <end position="257"/>
    </location>
</feature>
<evidence type="ECO:0000256" key="4">
    <source>
        <dbReference type="RuleBase" id="RU004328"/>
    </source>
</evidence>
<name>A0A0D3GTV5_9ORYZ</name>
<evidence type="ECO:0000313" key="7">
    <source>
        <dbReference type="Proteomes" id="UP000026960"/>
    </source>
</evidence>
<accession>A0A0D3GTV5</accession>
<dbReference type="InterPro" id="IPR001568">
    <property type="entry name" value="RNase_T2-like"/>
</dbReference>
<dbReference type="SUPFAM" id="SSF55895">
    <property type="entry name" value="Ribonuclease Rh-like"/>
    <property type="match status" value="1"/>
</dbReference>
<dbReference type="Pfam" id="PF00445">
    <property type="entry name" value="Ribonuclease_T2"/>
    <property type="match status" value="2"/>
</dbReference>
<dbReference type="InterPro" id="IPR018188">
    <property type="entry name" value="RNase_T2_His_AS_1"/>
</dbReference>
<dbReference type="Gene3D" id="3.90.730.10">
    <property type="entry name" value="Ribonuclease T2-like"/>
    <property type="match status" value="1"/>
</dbReference>
<dbReference type="GO" id="GO:0003723">
    <property type="term" value="F:RNA binding"/>
    <property type="evidence" value="ECO:0007669"/>
    <property type="project" value="InterPro"/>
</dbReference>
<dbReference type="Proteomes" id="UP000026960">
    <property type="component" value="Chromosome 7"/>
</dbReference>
<dbReference type="PROSITE" id="PS00530">
    <property type="entry name" value="RNASE_T2_1"/>
    <property type="match status" value="1"/>
</dbReference>
<feature type="active site" evidence="3">
    <location>
        <position position="151"/>
    </location>
</feature>
<dbReference type="HOGENOM" id="CLU_069912_2_1_1"/>
<dbReference type="Gramene" id="OBART07G23090.1">
    <property type="protein sequence ID" value="OBART07G23090.1"/>
    <property type="gene ID" value="OBART07G23090"/>
</dbReference>
<sequence length="257" mass="28041">MKLAVVAVAALLLAAGVASADEFDFFYLVQQWPGSFCDTQAGCCFPDTGKPAAEFGIHGLWPNYAKCRPAAAVAGDDDDVVVEMVVDGGAAVERHHQRRRQKCWPEYCNDGNKLRPWEIKDLVAELDANWPTLSCKSGKSFEFWSYEWKKHGTCSGMGQHGYFAAALELKKRHDLAAVLAGAGIVPSDDESYSLGSIRDAIAAATGAVPNLECNRDAAGETQLFQVYQCVDRSGKKLVDCQLPMQGKCRDKVKLPTF</sequence>